<comment type="subunit">
    <text evidence="1">Homohexamer.</text>
</comment>
<evidence type="ECO:0000313" key="4">
    <source>
        <dbReference type="EMBL" id="MEM5341185.1"/>
    </source>
</evidence>
<name>A0ABU9R2A3_9BURK</name>
<dbReference type="Proteomes" id="UP001481677">
    <property type="component" value="Unassembled WGS sequence"/>
</dbReference>
<dbReference type="Pfam" id="PF07905">
    <property type="entry name" value="PucR"/>
    <property type="match status" value="1"/>
</dbReference>
<dbReference type="SUPFAM" id="SSF75138">
    <property type="entry name" value="HprK N-terminal domain-like"/>
    <property type="match status" value="1"/>
</dbReference>
<dbReference type="InterPro" id="IPR042070">
    <property type="entry name" value="PucR_C-HTH_sf"/>
</dbReference>
<organism evidence="4 5">
    <name type="scientific">Paraburkholderia azotifigens</name>
    <dbReference type="NCBI Taxonomy" id="2057004"/>
    <lineage>
        <taxon>Bacteria</taxon>
        <taxon>Pseudomonadati</taxon>
        <taxon>Pseudomonadota</taxon>
        <taxon>Betaproteobacteria</taxon>
        <taxon>Burkholderiales</taxon>
        <taxon>Burkholderiaceae</taxon>
        <taxon>Paraburkholderia</taxon>
    </lineage>
</organism>
<evidence type="ECO:0000313" key="5">
    <source>
        <dbReference type="Proteomes" id="UP001481677"/>
    </source>
</evidence>
<dbReference type="InterPro" id="IPR025736">
    <property type="entry name" value="PucR_C-HTH_dom"/>
</dbReference>
<dbReference type="PANTHER" id="PTHR33744:SF1">
    <property type="entry name" value="DNA-BINDING TRANSCRIPTIONAL ACTIVATOR ADER"/>
    <property type="match status" value="1"/>
</dbReference>
<keyword evidence="5" id="KW-1185">Reference proteome</keyword>
<dbReference type="InterPro" id="IPR028979">
    <property type="entry name" value="Ser_kin/Pase_Hpr-like_N_sf"/>
</dbReference>
<feature type="domain" description="Purine catabolism PurC-like" evidence="2">
    <location>
        <begin position="29"/>
        <end position="143"/>
    </location>
</feature>
<proteinExistence type="predicted"/>
<protein>
    <submittedName>
        <fullName evidence="4">PucR family transcriptional regulator ligand-binding domain-containing protein</fullName>
    </submittedName>
</protein>
<evidence type="ECO:0000256" key="1">
    <source>
        <dbReference type="ARBA" id="ARBA00011643"/>
    </source>
</evidence>
<evidence type="ECO:0000259" key="3">
    <source>
        <dbReference type="Pfam" id="PF13556"/>
    </source>
</evidence>
<dbReference type="Gene3D" id="1.10.10.2840">
    <property type="entry name" value="PucR C-terminal helix-turn-helix domain"/>
    <property type="match status" value="1"/>
</dbReference>
<evidence type="ECO:0000259" key="2">
    <source>
        <dbReference type="Pfam" id="PF07905"/>
    </source>
</evidence>
<dbReference type="PANTHER" id="PTHR33744">
    <property type="entry name" value="CARBOHYDRATE DIACID REGULATOR"/>
    <property type="match status" value="1"/>
</dbReference>
<sequence length="510" mass="55696">MLKAFLKAFSSSSLSTYQLQVMITVQELLDTVSLKLTALAGLSGLTRTITWAHAVDLPDPWRWIAAGNLVMTTGAGLPRNAPDQILWLEKLAQSNASALVVARQADAPELSRDMLEAADRLMFPVLTASFELEFVQLSKHVIESVLQAQRDRFRASEQLFETYATALRDVPNMAGRMTVISERLRLGLVIEDAQSGAVIVSSSPSPYSDNTAPVLEERVAIGGRARADLVIYRQDAEALQDPLLVRSLLGLLEIELERMMIDRDNLREEGAALLRSLLKGEAEFSFRPMLERRGLTGTLVVLAVAPGKHGSWSVAEIHHAPPLHAHPPLLLADDVLLVLAQDRIDTQECLRLGLGAGTVVGISGPVTEAAGFRESVRQARLALAQAREVGKDLVRYGEIESGYITMPRSLAEASALVGRYLGPMIEYDRVHGTALLSTLVTFLENDGNWKSTAFDLGIHRQTLVYRLKQIEQLSGVKPTTTDGITRLWLALQAGRAANLLSEDISRSSGS</sequence>
<dbReference type="InterPro" id="IPR051448">
    <property type="entry name" value="CdaR-like_regulators"/>
</dbReference>
<comment type="caution">
    <text evidence="4">The sequence shown here is derived from an EMBL/GenBank/DDBJ whole genome shotgun (WGS) entry which is preliminary data.</text>
</comment>
<dbReference type="EMBL" id="JAZHGA010000010">
    <property type="protein sequence ID" value="MEM5341185.1"/>
    <property type="molecule type" value="Genomic_DNA"/>
</dbReference>
<dbReference type="InterPro" id="IPR012914">
    <property type="entry name" value="PucR_dom"/>
</dbReference>
<dbReference type="RefSeq" id="WP_240057503.1">
    <property type="nucleotide sequence ID" value="NZ_JAZHFZ010000008.1"/>
</dbReference>
<reference evidence="4 5" key="1">
    <citation type="submission" date="2024-01" db="EMBL/GenBank/DDBJ databases">
        <title>The diversity of rhizobia nodulating Mimosa spp. in eleven states of Brazil covering several biomes is determined by host plant, location, and edaphic factors.</title>
        <authorList>
            <person name="Rouws L."/>
            <person name="Barauna A."/>
            <person name="Beukes C."/>
            <person name="De Faria S.M."/>
            <person name="Gross E."/>
            <person name="Dos Reis Junior F.B."/>
            <person name="Simon M."/>
            <person name="Maluk M."/>
            <person name="Odee D.W."/>
            <person name="Kenicer G."/>
            <person name="Young J.P.W."/>
            <person name="Reis V.M."/>
            <person name="Zilli J."/>
            <person name="James E.K."/>
        </authorList>
    </citation>
    <scope>NUCLEOTIDE SEQUENCE [LARGE SCALE GENOMIC DNA]</scope>
    <source>
        <strain evidence="4 5">JPY530</strain>
    </source>
</reference>
<feature type="domain" description="PucR C-terminal helix-turn-helix" evidence="3">
    <location>
        <begin position="435"/>
        <end position="493"/>
    </location>
</feature>
<gene>
    <name evidence="4" type="ORF">V4C56_16330</name>
</gene>
<dbReference type="Pfam" id="PF13556">
    <property type="entry name" value="HTH_30"/>
    <property type="match status" value="1"/>
</dbReference>
<accession>A0ABU9R2A3</accession>